<reference evidence="2" key="1">
    <citation type="submission" date="2019-09" db="EMBL/GenBank/DDBJ databases">
        <title>Distinct polysaccharide growth profiles of human intestinal Prevotella copri isolates.</title>
        <authorList>
            <person name="Fehlner-Peach H."/>
            <person name="Magnabosco C."/>
            <person name="Raghavan V."/>
            <person name="Scher J.U."/>
            <person name="Tett A."/>
            <person name="Cox L.M."/>
            <person name="Gottsegen C."/>
            <person name="Watters A."/>
            <person name="Wiltshire- Gordon J.D."/>
            <person name="Segata N."/>
            <person name="Bonneau R."/>
            <person name="Littman D.R."/>
        </authorList>
    </citation>
    <scope>NUCLEOTIDE SEQUENCE [LARGE SCALE GENOMIC DNA]</scope>
    <source>
        <strain evidence="2">BU41712</strain>
    </source>
</reference>
<dbReference type="Proteomes" id="UP000423156">
    <property type="component" value="Unassembled WGS sequence"/>
</dbReference>
<dbReference type="Pfam" id="PF16476">
    <property type="entry name" value="DUF5053"/>
    <property type="match status" value="1"/>
</dbReference>
<evidence type="ECO:0000313" key="2">
    <source>
        <dbReference type="Proteomes" id="UP000423156"/>
    </source>
</evidence>
<dbReference type="AlphaFoldDB" id="A0AA90URR7"/>
<dbReference type="InterPro" id="IPR032483">
    <property type="entry name" value="DUF5053"/>
</dbReference>
<evidence type="ECO:0000313" key="1">
    <source>
        <dbReference type="EMBL" id="MQN76415.1"/>
    </source>
</evidence>
<accession>A0AA90URR7</accession>
<organism evidence="1 2">
    <name type="scientific">Segatella copri</name>
    <dbReference type="NCBI Taxonomy" id="165179"/>
    <lineage>
        <taxon>Bacteria</taxon>
        <taxon>Pseudomonadati</taxon>
        <taxon>Bacteroidota</taxon>
        <taxon>Bacteroidia</taxon>
        <taxon>Bacteroidales</taxon>
        <taxon>Prevotellaceae</taxon>
        <taxon>Segatella</taxon>
    </lineage>
</organism>
<sequence>MNNNTDLLKEYASLAGKEDEKSETRKTEILNYIKLHADDSDREEAKAFINQKMEQLQSEVLTLRDQLAEDDYKLLPLRYIAQKYFGKSAAWLSQRLNGSEVRGHVYTLNSEQKSIFNRAVQEIGQRISSLQLA</sequence>
<protein>
    <submittedName>
        <fullName evidence="1">DUF5053 domain-containing protein</fullName>
    </submittedName>
</protein>
<proteinExistence type="predicted"/>
<dbReference type="RefSeq" id="WP_153091360.1">
    <property type="nucleotide sequence ID" value="NZ_VZBX01000049.1"/>
</dbReference>
<gene>
    <name evidence="1" type="ORF">F7D71_00725</name>
</gene>
<dbReference type="EMBL" id="VZBZ01000005">
    <property type="protein sequence ID" value="MQN76415.1"/>
    <property type="molecule type" value="Genomic_DNA"/>
</dbReference>
<name>A0AA90URR7_9BACT</name>
<comment type="caution">
    <text evidence="1">The sequence shown here is derived from an EMBL/GenBank/DDBJ whole genome shotgun (WGS) entry which is preliminary data.</text>
</comment>